<feature type="chain" id="PRO_5043967685" description="Secreted protein" evidence="1">
    <location>
        <begin position="24"/>
        <end position="150"/>
    </location>
</feature>
<evidence type="ECO:0008006" key="4">
    <source>
        <dbReference type="Google" id="ProtNLM"/>
    </source>
</evidence>
<dbReference type="AlphaFoldDB" id="A0AAV9R4E0"/>
<proteinExistence type="predicted"/>
<evidence type="ECO:0000313" key="2">
    <source>
        <dbReference type="EMBL" id="KAK5604621.1"/>
    </source>
</evidence>
<reference evidence="2 3" key="1">
    <citation type="submission" date="2021-06" db="EMBL/GenBank/DDBJ databases">
        <authorList>
            <person name="Palmer J.M."/>
        </authorList>
    </citation>
    <scope>NUCLEOTIDE SEQUENCE [LARGE SCALE GENOMIC DNA]</scope>
    <source>
        <strain evidence="2 3">MEX-2019</strain>
        <tissue evidence="2">Muscle</tissue>
    </source>
</reference>
<evidence type="ECO:0000313" key="3">
    <source>
        <dbReference type="Proteomes" id="UP001311232"/>
    </source>
</evidence>
<dbReference type="EMBL" id="JAHHUM010002333">
    <property type="protein sequence ID" value="KAK5604621.1"/>
    <property type="molecule type" value="Genomic_DNA"/>
</dbReference>
<sequence length="150" mass="16777">MLLAIFGLLAVSVLFDFAQLCLSKKLECISTETSQGTFYSVPLYEDLNCIYSWSNVTNHVLANNDEKADEHVIASNCTSLHTFKCYKTIKYFRDCAFEQGEKTAKCETKCFQGTGIHNPHQRGSSNGTGTSRYHMPVPLIILCVLLLVIL</sequence>
<keyword evidence="3" id="KW-1185">Reference proteome</keyword>
<organism evidence="2 3">
    <name type="scientific">Crenichthys baileyi</name>
    <name type="common">White River springfish</name>
    <dbReference type="NCBI Taxonomy" id="28760"/>
    <lineage>
        <taxon>Eukaryota</taxon>
        <taxon>Metazoa</taxon>
        <taxon>Chordata</taxon>
        <taxon>Craniata</taxon>
        <taxon>Vertebrata</taxon>
        <taxon>Euteleostomi</taxon>
        <taxon>Actinopterygii</taxon>
        <taxon>Neopterygii</taxon>
        <taxon>Teleostei</taxon>
        <taxon>Neoteleostei</taxon>
        <taxon>Acanthomorphata</taxon>
        <taxon>Ovalentaria</taxon>
        <taxon>Atherinomorphae</taxon>
        <taxon>Cyprinodontiformes</taxon>
        <taxon>Goodeidae</taxon>
        <taxon>Crenichthys</taxon>
    </lineage>
</organism>
<gene>
    <name evidence="2" type="ORF">CRENBAI_014139</name>
</gene>
<name>A0AAV9R4E0_9TELE</name>
<feature type="signal peptide" evidence="1">
    <location>
        <begin position="1"/>
        <end position="23"/>
    </location>
</feature>
<evidence type="ECO:0000256" key="1">
    <source>
        <dbReference type="SAM" id="SignalP"/>
    </source>
</evidence>
<comment type="caution">
    <text evidence="2">The sequence shown here is derived from an EMBL/GenBank/DDBJ whole genome shotgun (WGS) entry which is preliminary data.</text>
</comment>
<dbReference type="Proteomes" id="UP001311232">
    <property type="component" value="Unassembled WGS sequence"/>
</dbReference>
<protein>
    <recommendedName>
        <fullName evidence="4">Secreted protein</fullName>
    </recommendedName>
</protein>
<keyword evidence="1" id="KW-0732">Signal</keyword>
<accession>A0AAV9R4E0</accession>